<dbReference type="SMART" id="SM00822">
    <property type="entry name" value="PKS_KR"/>
    <property type="match status" value="1"/>
</dbReference>
<dbReference type="PRINTS" id="PR00081">
    <property type="entry name" value="GDHRDH"/>
</dbReference>
<dbReference type="CDD" id="cd05233">
    <property type="entry name" value="SDR_c"/>
    <property type="match status" value="1"/>
</dbReference>
<dbReference type="InterPro" id="IPR051122">
    <property type="entry name" value="SDR_DHRS6-like"/>
</dbReference>
<dbReference type="Proteomes" id="UP000886476">
    <property type="component" value="Unassembled WGS sequence"/>
</dbReference>
<evidence type="ECO:0000313" key="5">
    <source>
        <dbReference type="Proteomes" id="UP000886476"/>
    </source>
</evidence>
<dbReference type="Gene3D" id="3.40.50.720">
    <property type="entry name" value="NAD(P)-binding Rossmann-like Domain"/>
    <property type="match status" value="1"/>
</dbReference>
<sequence length="235" mass="23772">MTAEHHDSGSGLRHAVVTGTSSGIGRAIAERLLAAGWRVTGIDRAPSAVTHAGFVGLQADLGDPQALLARLDDIGAVTALVHAAGYMRVGRLGELAPDNGEGMWRVHVGAAEALANALAPHMADGGRIVLIGSRTANGAAGRSQYAATKAALTGLARSWAIELAPRRITVNVIAPAATDTPFLRDPGRAGTAPVLPPMGRFVDPAEVAALTAFLLSGEAGAITGQTITICAGASL</sequence>
<proteinExistence type="inferred from homology"/>
<dbReference type="RefSeq" id="WP_172111325.1">
    <property type="nucleotide sequence ID" value="NZ_JABFDN010000004.1"/>
</dbReference>
<dbReference type="InterPro" id="IPR002347">
    <property type="entry name" value="SDR_fam"/>
</dbReference>
<keyword evidence="5" id="KW-1185">Reference proteome</keyword>
<dbReference type="Pfam" id="PF13561">
    <property type="entry name" value="adh_short_C2"/>
    <property type="match status" value="1"/>
</dbReference>
<accession>A0ABX2CEW6</accession>
<keyword evidence="2" id="KW-0560">Oxidoreductase</keyword>
<reference evidence="4" key="1">
    <citation type="submission" date="2020-05" db="EMBL/GenBank/DDBJ databases">
        <title>Nod-independent and nitrogen-fixing Bradyrhizobium aeschynomene sp. nov. isolated from nodules of Aeschynomene indica.</title>
        <authorList>
            <person name="Zhang Z."/>
        </authorList>
    </citation>
    <scope>NUCLEOTIDE SEQUENCE</scope>
    <source>
        <strain evidence="4">83012</strain>
    </source>
</reference>
<evidence type="ECO:0000259" key="3">
    <source>
        <dbReference type="SMART" id="SM00822"/>
    </source>
</evidence>
<dbReference type="InterPro" id="IPR036291">
    <property type="entry name" value="NAD(P)-bd_dom_sf"/>
</dbReference>
<protein>
    <submittedName>
        <fullName evidence="4">SDR family oxidoreductase</fullName>
    </submittedName>
</protein>
<name>A0ABX2CEW6_9BRAD</name>
<feature type="domain" description="Ketoreductase" evidence="3">
    <location>
        <begin position="13"/>
        <end position="176"/>
    </location>
</feature>
<evidence type="ECO:0000256" key="1">
    <source>
        <dbReference type="ARBA" id="ARBA00006484"/>
    </source>
</evidence>
<dbReference type="InterPro" id="IPR057326">
    <property type="entry name" value="KR_dom"/>
</dbReference>
<dbReference type="EMBL" id="JABFDN010000004">
    <property type="protein sequence ID" value="NPU66225.1"/>
    <property type="molecule type" value="Genomic_DNA"/>
</dbReference>
<dbReference type="SUPFAM" id="SSF51735">
    <property type="entry name" value="NAD(P)-binding Rossmann-fold domains"/>
    <property type="match status" value="1"/>
</dbReference>
<evidence type="ECO:0000313" key="4">
    <source>
        <dbReference type="EMBL" id="NPU66225.1"/>
    </source>
</evidence>
<comment type="caution">
    <text evidence="4">The sequence shown here is derived from an EMBL/GenBank/DDBJ whole genome shotgun (WGS) entry which is preliminary data.</text>
</comment>
<organism evidence="4 5">
    <name type="scientific">Bradyrhizobium aeschynomenes</name>
    <dbReference type="NCBI Taxonomy" id="2734909"/>
    <lineage>
        <taxon>Bacteria</taxon>
        <taxon>Pseudomonadati</taxon>
        <taxon>Pseudomonadota</taxon>
        <taxon>Alphaproteobacteria</taxon>
        <taxon>Hyphomicrobiales</taxon>
        <taxon>Nitrobacteraceae</taxon>
        <taxon>Bradyrhizobium</taxon>
    </lineage>
</organism>
<comment type="similarity">
    <text evidence="1">Belongs to the short-chain dehydrogenases/reductases (SDR) family.</text>
</comment>
<gene>
    <name evidence="4" type="ORF">HL667_14570</name>
</gene>
<evidence type="ECO:0000256" key="2">
    <source>
        <dbReference type="ARBA" id="ARBA00023002"/>
    </source>
</evidence>
<dbReference type="PANTHER" id="PTHR43477:SF1">
    <property type="entry name" value="DIHYDROANTICAPSIN 7-DEHYDROGENASE"/>
    <property type="match status" value="1"/>
</dbReference>
<dbReference type="PANTHER" id="PTHR43477">
    <property type="entry name" value="DIHYDROANTICAPSIN 7-DEHYDROGENASE"/>
    <property type="match status" value="1"/>
</dbReference>
<dbReference type="PRINTS" id="PR00080">
    <property type="entry name" value="SDRFAMILY"/>
</dbReference>